<name>A0A0X8V9I0_ANAPI</name>
<reference evidence="2 4" key="1">
    <citation type="journal article" date="2016" name="Genome Announc.">
        <title>Complete Genome Sequence of the Amino Acid-Fermenting Clostridium propionicum X2 (DSM 1682).</title>
        <authorList>
            <person name="Poehlein A."/>
            <person name="Schlien K."/>
            <person name="Chowdhury N.P."/>
            <person name="Gottschalk G."/>
            <person name="Buckel W."/>
            <person name="Daniel R."/>
        </authorList>
    </citation>
    <scope>NUCLEOTIDE SEQUENCE [LARGE SCALE GENOMIC DNA]</scope>
    <source>
        <strain evidence="2 4">X2</strain>
    </source>
</reference>
<evidence type="ECO:0000313" key="4">
    <source>
        <dbReference type="Proteomes" id="UP000068026"/>
    </source>
</evidence>
<dbReference type="EMBL" id="FQUA01000001">
    <property type="protein sequence ID" value="SHE27332.1"/>
    <property type="molecule type" value="Genomic_DNA"/>
</dbReference>
<evidence type="ECO:0000313" key="5">
    <source>
        <dbReference type="Proteomes" id="UP000184204"/>
    </source>
</evidence>
<reference evidence="5" key="3">
    <citation type="submission" date="2016-11" db="EMBL/GenBank/DDBJ databases">
        <authorList>
            <person name="Jaros S."/>
            <person name="Januszkiewicz K."/>
            <person name="Wedrychowicz H."/>
        </authorList>
    </citation>
    <scope>NUCLEOTIDE SEQUENCE [LARGE SCALE GENOMIC DNA]</scope>
    <source>
        <strain evidence="5">DSM 1682</strain>
    </source>
</reference>
<dbReference type="InterPro" id="IPR053136">
    <property type="entry name" value="UTP_pyrophosphatase-like"/>
</dbReference>
<keyword evidence="4" id="KW-1185">Reference proteome</keyword>
<reference evidence="3" key="4">
    <citation type="submission" date="2016-11" db="EMBL/GenBank/DDBJ databases">
        <authorList>
            <person name="Varghese N."/>
            <person name="Submissions S."/>
        </authorList>
    </citation>
    <scope>NUCLEOTIDE SEQUENCE</scope>
    <source>
        <strain evidence="3">DSM 1682</strain>
    </source>
</reference>
<dbReference type="Proteomes" id="UP000068026">
    <property type="component" value="Chromosome"/>
</dbReference>
<dbReference type="Gene3D" id="3.30.2010.10">
    <property type="entry name" value="Metalloproteases ('zincins'), catalytic domain"/>
    <property type="match status" value="1"/>
</dbReference>
<dbReference type="OrthoDB" id="9811177at2"/>
<protein>
    <submittedName>
        <fullName evidence="2">WLM domain protein</fullName>
    </submittedName>
</protein>
<dbReference type="PANTHER" id="PTHR30399">
    <property type="entry name" value="UNCHARACTERIZED PROTEIN YGJP"/>
    <property type="match status" value="1"/>
</dbReference>
<dbReference type="Proteomes" id="UP000184204">
    <property type="component" value="Unassembled WGS sequence"/>
</dbReference>
<dbReference type="InterPro" id="IPR002725">
    <property type="entry name" value="YgjP-like_metallopeptidase"/>
</dbReference>
<dbReference type="PANTHER" id="PTHR30399:SF1">
    <property type="entry name" value="UTP PYROPHOSPHATASE"/>
    <property type="match status" value="1"/>
</dbReference>
<dbReference type="Pfam" id="PF01863">
    <property type="entry name" value="YgjP-like"/>
    <property type="match status" value="1"/>
</dbReference>
<feature type="domain" description="YgjP-like metallopeptidase" evidence="1">
    <location>
        <begin position="23"/>
        <end position="231"/>
    </location>
</feature>
<dbReference type="AlphaFoldDB" id="A0A0X8V9I0"/>
<gene>
    <name evidence="2" type="ORF">CPRO_02970</name>
    <name evidence="3" type="ORF">SAMN02745151_00054</name>
</gene>
<sequence>MSTHTVQYGSIKIEFELIRKEVKYINLRVNKHGKVVVSAAKNVPLAIIKEFVETKSDWIITHLAEIEKLRQSIPPIGFYEGKTLYYLGKAYSLELSEGPAKIELQGETLSMTSQHITENALWEEYLHWLKEQGKIKFEEIMSGIYPLVEPYGISRPVIQIRNMKTLWGSCTTTGKTIRLNLQLMKAPEECIEQVILHELIHFRYRNHGNDFYALLNDLMPDWRDRKMALESKYKDYV</sequence>
<organism evidence="3 5">
    <name type="scientific">Anaerotignum propionicum DSM 1682</name>
    <dbReference type="NCBI Taxonomy" id="991789"/>
    <lineage>
        <taxon>Bacteria</taxon>
        <taxon>Bacillati</taxon>
        <taxon>Bacillota</taxon>
        <taxon>Clostridia</taxon>
        <taxon>Lachnospirales</taxon>
        <taxon>Anaerotignaceae</taxon>
        <taxon>Anaerotignum</taxon>
    </lineage>
</organism>
<evidence type="ECO:0000259" key="1">
    <source>
        <dbReference type="Pfam" id="PF01863"/>
    </source>
</evidence>
<dbReference type="RefSeq" id="WP_066047008.1">
    <property type="nucleotide sequence ID" value="NZ_CP014223.1"/>
</dbReference>
<proteinExistence type="predicted"/>
<evidence type="ECO:0000313" key="3">
    <source>
        <dbReference type="EMBL" id="SHE27332.1"/>
    </source>
</evidence>
<dbReference type="EMBL" id="CP014223">
    <property type="protein sequence ID" value="AMJ39919.1"/>
    <property type="molecule type" value="Genomic_DNA"/>
</dbReference>
<accession>A0A0X8V9I0</accession>
<evidence type="ECO:0000313" key="2">
    <source>
        <dbReference type="EMBL" id="AMJ39919.1"/>
    </source>
</evidence>
<dbReference type="KEGG" id="cpro:CPRO_02970"/>
<reference evidence="4" key="2">
    <citation type="submission" date="2016-01" db="EMBL/GenBank/DDBJ databases">
        <authorList>
            <person name="Poehlein A."/>
            <person name="Schlien K."/>
            <person name="Gottschalk G."/>
            <person name="Buckel W."/>
            <person name="Daniel R."/>
        </authorList>
    </citation>
    <scope>NUCLEOTIDE SEQUENCE [LARGE SCALE GENOMIC DNA]</scope>
    <source>
        <strain evidence="4">X2</strain>
    </source>
</reference>
<dbReference type="CDD" id="cd07344">
    <property type="entry name" value="M48_yhfN_like"/>
    <property type="match status" value="1"/>
</dbReference>